<dbReference type="EMBL" id="KL198030">
    <property type="protein sequence ID" value="KDQ15815.1"/>
    <property type="molecule type" value="Genomic_DNA"/>
</dbReference>
<dbReference type="AlphaFoldDB" id="A0A067MM99"/>
<keyword evidence="3" id="KW-1185">Reference proteome</keyword>
<feature type="region of interest" description="Disordered" evidence="1">
    <location>
        <begin position="94"/>
        <end position="116"/>
    </location>
</feature>
<evidence type="ECO:0000313" key="3">
    <source>
        <dbReference type="Proteomes" id="UP000027195"/>
    </source>
</evidence>
<accession>A0A067MM99</accession>
<name>A0A067MM99_BOTB1</name>
<protein>
    <submittedName>
        <fullName evidence="2">Uncharacterized protein</fullName>
    </submittedName>
</protein>
<dbReference type="HOGENOM" id="CLU_2096477_0_0_1"/>
<reference evidence="3" key="1">
    <citation type="journal article" date="2014" name="Proc. Natl. Acad. Sci. U.S.A.">
        <title>Extensive sampling of basidiomycete genomes demonstrates inadequacy of the white-rot/brown-rot paradigm for wood decay fungi.</title>
        <authorList>
            <person name="Riley R."/>
            <person name="Salamov A.A."/>
            <person name="Brown D.W."/>
            <person name="Nagy L.G."/>
            <person name="Floudas D."/>
            <person name="Held B.W."/>
            <person name="Levasseur A."/>
            <person name="Lombard V."/>
            <person name="Morin E."/>
            <person name="Otillar R."/>
            <person name="Lindquist E.A."/>
            <person name="Sun H."/>
            <person name="LaButti K.M."/>
            <person name="Schmutz J."/>
            <person name="Jabbour D."/>
            <person name="Luo H."/>
            <person name="Baker S.E."/>
            <person name="Pisabarro A.G."/>
            <person name="Walton J.D."/>
            <person name="Blanchette R.A."/>
            <person name="Henrissat B."/>
            <person name="Martin F."/>
            <person name="Cullen D."/>
            <person name="Hibbett D.S."/>
            <person name="Grigoriev I.V."/>
        </authorList>
    </citation>
    <scope>NUCLEOTIDE SEQUENCE [LARGE SCALE GENOMIC DNA]</scope>
    <source>
        <strain evidence="3">FD-172 SS1</strain>
    </source>
</reference>
<sequence length="116" mass="12148">MYTVVSSSDGDVMVFFCCCCVGGALLDRSTGQGCERRGSAGAGLDGAPEEAGNLISDWAGAGNAHTRLAGNNRIFRGFSALAAAVFFFWRFEGGAPEPRQPLATRQTGAKRAIGRK</sequence>
<evidence type="ECO:0000313" key="2">
    <source>
        <dbReference type="EMBL" id="KDQ15815.1"/>
    </source>
</evidence>
<evidence type="ECO:0000256" key="1">
    <source>
        <dbReference type="SAM" id="MobiDB-lite"/>
    </source>
</evidence>
<proteinExistence type="predicted"/>
<gene>
    <name evidence="2" type="ORF">BOTBODRAFT_273155</name>
</gene>
<organism evidence="2 3">
    <name type="scientific">Botryobasidium botryosum (strain FD-172 SS1)</name>
    <dbReference type="NCBI Taxonomy" id="930990"/>
    <lineage>
        <taxon>Eukaryota</taxon>
        <taxon>Fungi</taxon>
        <taxon>Dikarya</taxon>
        <taxon>Basidiomycota</taxon>
        <taxon>Agaricomycotina</taxon>
        <taxon>Agaricomycetes</taxon>
        <taxon>Cantharellales</taxon>
        <taxon>Botryobasidiaceae</taxon>
        <taxon>Botryobasidium</taxon>
    </lineage>
</organism>
<dbReference type="InParanoid" id="A0A067MM99"/>
<dbReference type="Proteomes" id="UP000027195">
    <property type="component" value="Unassembled WGS sequence"/>
</dbReference>